<feature type="compositionally biased region" description="Low complexity" evidence="1">
    <location>
        <begin position="137"/>
        <end position="159"/>
    </location>
</feature>
<evidence type="ECO:0000256" key="1">
    <source>
        <dbReference type="SAM" id="MobiDB-lite"/>
    </source>
</evidence>
<dbReference type="AlphaFoldDB" id="A0A175YKN8"/>
<gene>
    <name evidence="2" type="ORF">DCAR_028651</name>
</gene>
<evidence type="ECO:0000313" key="2">
    <source>
        <dbReference type="EMBL" id="KZM83927.1"/>
    </source>
</evidence>
<evidence type="ECO:0008006" key="3">
    <source>
        <dbReference type="Google" id="ProtNLM"/>
    </source>
</evidence>
<feature type="region of interest" description="Disordered" evidence="1">
    <location>
        <begin position="126"/>
        <end position="159"/>
    </location>
</feature>
<proteinExistence type="predicted"/>
<accession>A0A175YKN8</accession>
<dbReference type="GO" id="GO:0003676">
    <property type="term" value="F:nucleic acid binding"/>
    <property type="evidence" value="ECO:0007669"/>
    <property type="project" value="InterPro"/>
</dbReference>
<dbReference type="InterPro" id="IPR036875">
    <property type="entry name" value="Znf_CCHC_sf"/>
</dbReference>
<dbReference type="Gramene" id="KZM83927">
    <property type="protein sequence ID" value="KZM83927"/>
    <property type="gene ID" value="DCAR_028651"/>
</dbReference>
<organism evidence="2">
    <name type="scientific">Daucus carota subsp. sativus</name>
    <name type="common">Carrot</name>
    <dbReference type="NCBI Taxonomy" id="79200"/>
    <lineage>
        <taxon>Eukaryota</taxon>
        <taxon>Viridiplantae</taxon>
        <taxon>Streptophyta</taxon>
        <taxon>Embryophyta</taxon>
        <taxon>Tracheophyta</taxon>
        <taxon>Spermatophyta</taxon>
        <taxon>Magnoliopsida</taxon>
        <taxon>eudicotyledons</taxon>
        <taxon>Gunneridae</taxon>
        <taxon>Pentapetalae</taxon>
        <taxon>asterids</taxon>
        <taxon>campanulids</taxon>
        <taxon>Apiales</taxon>
        <taxon>Apiaceae</taxon>
        <taxon>Apioideae</taxon>
        <taxon>Scandiceae</taxon>
        <taxon>Daucinae</taxon>
        <taxon>Daucus</taxon>
        <taxon>Daucus sect. Daucus</taxon>
    </lineage>
</organism>
<dbReference type="GO" id="GO:0008270">
    <property type="term" value="F:zinc ion binding"/>
    <property type="evidence" value="ECO:0007669"/>
    <property type="project" value="InterPro"/>
</dbReference>
<name>A0A175YKN8_DAUCS</name>
<feature type="compositionally biased region" description="Basic residues" evidence="1">
    <location>
        <begin position="70"/>
        <end position="79"/>
    </location>
</feature>
<dbReference type="SUPFAM" id="SSF57756">
    <property type="entry name" value="Retrovirus zinc finger-like domains"/>
    <property type="match status" value="1"/>
</dbReference>
<feature type="region of interest" description="Disordered" evidence="1">
    <location>
        <begin position="59"/>
        <end position="90"/>
    </location>
</feature>
<feature type="compositionally biased region" description="Acidic residues" evidence="1">
    <location>
        <begin position="307"/>
        <end position="323"/>
    </location>
</feature>
<feature type="region of interest" description="Disordered" evidence="1">
    <location>
        <begin position="286"/>
        <end position="323"/>
    </location>
</feature>
<reference evidence="2" key="1">
    <citation type="journal article" date="2016" name="Nat. Genet.">
        <title>A high-quality carrot genome assembly provides new insights into carotenoid accumulation and asterid genome evolution.</title>
        <authorList>
            <person name="Iorizzo M."/>
            <person name="Ellison S."/>
            <person name="Senalik D."/>
            <person name="Zeng P."/>
            <person name="Satapoomin P."/>
            <person name="Huang J."/>
            <person name="Bowman M."/>
            <person name="Iovene M."/>
            <person name="Sanseverino W."/>
            <person name="Cavagnaro P."/>
            <person name="Yildiz M."/>
            <person name="Macko-Podgorni A."/>
            <person name="Moranska E."/>
            <person name="Grzebelus E."/>
            <person name="Grzebelus D."/>
            <person name="Ashrafi H."/>
            <person name="Zheng Z."/>
            <person name="Cheng S."/>
            <person name="Spooner D."/>
            <person name="Van Deynze A."/>
            <person name="Simon P."/>
        </authorList>
    </citation>
    <scope>NUCLEOTIDE SEQUENCE [LARGE SCALE GENOMIC DNA]</scope>
    <source>
        <tissue evidence="2">Leaf</tissue>
    </source>
</reference>
<comment type="caution">
    <text evidence="2">The sequence shown here is derived from an EMBL/GenBank/DDBJ whole genome shotgun (WGS) entry which is preliminary data.</text>
</comment>
<protein>
    <recommendedName>
        <fullName evidence="3">CCHC-type domain-containing protein</fullName>
    </recommendedName>
</protein>
<dbReference type="EMBL" id="LNRQ01000008">
    <property type="protein sequence ID" value="KZM83927.1"/>
    <property type="molecule type" value="Genomic_DNA"/>
</dbReference>
<sequence length="323" mass="36499">MDSRVLIYLHHHGDFTSATFKGNANYVGGKVDIMENVDTNKLTMLTIQRGEDFLEEKNMAPMLPPDMPKKLRGRPKRLRRREEWEGSSQNRIQAKEDVQGLQKLTSGKKMYCRNCRLAGHKKPNCPLLKKTSEGAREGQAAEGEAQGAQGEEVPVEVPSEVQRQLATKLPIRRKARPGVVIKEPIAQGSQFSTTPPTSSKGKEKVCTKRQERPFWMQNKRKKCATQETTKSADIEKGAEMDKVAGNEDFVMEKIDHPDEKERERLEKFRANLIGIGLRKLFMPTPGFKNMDHQHNGTPAADTPPVQEDFDADEENESDEFTSP</sequence>